<dbReference type="GO" id="GO:0000711">
    <property type="term" value="P:meiotic DNA repair synthesis"/>
    <property type="evidence" value="ECO:0007669"/>
    <property type="project" value="TreeGrafter"/>
</dbReference>
<dbReference type="GO" id="GO:0051878">
    <property type="term" value="P:lateral element assembly"/>
    <property type="evidence" value="ECO:0007669"/>
    <property type="project" value="TreeGrafter"/>
</dbReference>
<keyword evidence="1" id="KW-0175">Coiled coil</keyword>
<dbReference type="GO" id="GO:0051026">
    <property type="term" value="P:chiasma assembly"/>
    <property type="evidence" value="ECO:0007669"/>
    <property type="project" value="TreeGrafter"/>
</dbReference>
<evidence type="ECO:0000313" key="3">
    <source>
        <dbReference type="EMBL" id="TKS71844.1"/>
    </source>
</evidence>
<accession>A0A4U5UBG6</accession>
<dbReference type="GO" id="GO:0000802">
    <property type="term" value="C:transverse filament"/>
    <property type="evidence" value="ECO:0007669"/>
    <property type="project" value="TreeGrafter"/>
</dbReference>
<sequence length="556" mass="64463">MERDRSFNFKLWVPPRGYSKCSDKEQRIPSPNISMVAPTKPTRQDFPKMKVVPPMEQDENNCNPGQLYSKLLDEVEKIKCWKIKADADTAQKERRLQENKKTIETQRNAIHEIQKLIAAFESLRIQAEADQQEMQKVKEALLQFEDLKEKCHQEYNLKEKEVSVLQTKLKDTEDELQKILLDFHEAQTQCKQLREATSEQQELLKSSKTEQESLLQQLLNAEQRYEEAEKKCEAISTKLEQNKEEYAETIQSRDLNLEELTRVKHQQAEKMEEIQTTNQELQKSLAVEIQRASELEDKLMSNNQELERTNTLLGETVEQSAKKDGQIKILEDELVQKLKLTAADAIKNKEDTELKCQRKIADMMALMEKYKSQYDRMAEEKDAEHDENKKKVMEAIACQKSLELDLLKQRVDNDQLKEQLKTEVTEKENLQKELTDLKKEMTSLKMTQLSAVKNKQVKEFDSESTRGGISPKIKSYRIKTPPPSSQTAHWEKSVIELDPKSDSSDQADLFVKFPVTHKSPGNSLKLAAIKRMRDAGWTAVIGCDKKKKKTIEKIFA</sequence>
<dbReference type="PANTHER" id="PTHR46918:SF1">
    <property type="entry name" value="SYNAPTONEMAL COMPLEX PROTEIN 1"/>
    <property type="match status" value="1"/>
</dbReference>
<protein>
    <submittedName>
        <fullName evidence="3">Synaptonemal complex protein 1</fullName>
    </submittedName>
</protein>
<dbReference type="EMBL" id="CM014082">
    <property type="protein sequence ID" value="TKS71844.1"/>
    <property type="molecule type" value="Genomic_DNA"/>
</dbReference>
<keyword evidence="4" id="KW-1185">Reference proteome</keyword>
<reference evidence="3 4" key="1">
    <citation type="submission" date="2019-01" db="EMBL/GenBank/DDBJ databases">
        <title>Genome Assembly of Collichthys lucidus.</title>
        <authorList>
            <person name="Cai M."/>
            <person name="Xiao S."/>
        </authorList>
    </citation>
    <scope>NUCLEOTIDE SEQUENCE [LARGE SCALE GENOMIC DNA]</scope>
    <source>
        <strain evidence="3">JT15FE1705JMU</strain>
        <tissue evidence="3">Muscle</tissue>
    </source>
</reference>
<evidence type="ECO:0000313" key="4">
    <source>
        <dbReference type="Proteomes" id="UP000298787"/>
    </source>
</evidence>
<proteinExistence type="predicted"/>
<dbReference type="GO" id="GO:0000801">
    <property type="term" value="C:central element"/>
    <property type="evidence" value="ECO:0007669"/>
    <property type="project" value="TreeGrafter"/>
</dbReference>
<dbReference type="Proteomes" id="UP000298787">
    <property type="component" value="Chromosome 5"/>
</dbReference>
<feature type="coiled-coil region" evidence="1">
    <location>
        <begin position="113"/>
        <end position="447"/>
    </location>
</feature>
<feature type="region of interest" description="Disordered" evidence="2">
    <location>
        <begin position="20"/>
        <end position="43"/>
    </location>
</feature>
<name>A0A4U5UBG6_COLLU</name>
<evidence type="ECO:0000256" key="2">
    <source>
        <dbReference type="SAM" id="MobiDB-lite"/>
    </source>
</evidence>
<dbReference type="PANTHER" id="PTHR46918">
    <property type="entry name" value="SYNAPTONEMAL COMPLEX PROTEIN 1"/>
    <property type="match status" value="1"/>
</dbReference>
<organism evidence="3 4">
    <name type="scientific">Collichthys lucidus</name>
    <name type="common">Big head croaker</name>
    <name type="synonym">Sciaena lucida</name>
    <dbReference type="NCBI Taxonomy" id="240159"/>
    <lineage>
        <taxon>Eukaryota</taxon>
        <taxon>Metazoa</taxon>
        <taxon>Chordata</taxon>
        <taxon>Craniata</taxon>
        <taxon>Vertebrata</taxon>
        <taxon>Euteleostomi</taxon>
        <taxon>Actinopterygii</taxon>
        <taxon>Neopterygii</taxon>
        <taxon>Teleostei</taxon>
        <taxon>Neoteleostei</taxon>
        <taxon>Acanthomorphata</taxon>
        <taxon>Eupercaria</taxon>
        <taxon>Sciaenidae</taxon>
        <taxon>Collichthys</taxon>
    </lineage>
</organism>
<dbReference type="Pfam" id="PF05483">
    <property type="entry name" value="SCP-1"/>
    <property type="match status" value="2"/>
</dbReference>
<gene>
    <name evidence="3" type="ORF">D9C73_004704</name>
</gene>
<dbReference type="AlphaFoldDB" id="A0A4U5UBG6"/>
<dbReference type="GO" id="GO:0003690">
    <property type="term" value="F:double-stranded DNA binding"/>
    <property type="evidence" value="ECO:0007669"/>
    <property type="project" value="TreeGrafter"/>
</dbReference>
<evidence type="ECO:0000256" key="1">
    <source>
        <dbReference type="SAM" id="Coils"/>
    </source>
</evidence>
<dbReference type="InterPro" id="IPR008827">
    <property type="entry name" value="SYCP1"/>
</dbReference>
<dbReference type="STRING" id="240159.A0A4U5UBG6"/>
<dbReference type="GO" id="GO:0001673">
    <property type="term" value="C:male germ cell nucleus"/>
    <property type="evidence" value="ECO:0007669"/>
    <property type="project" value="TreeGrafter"/>
</dbReference>